<comment type="subunit">
    <text evidence="2">Homohexamer.</text>
</comment>
<dbReference type="FunFam" id="3.40.50.10860:FF:000002">
    <property type="entry name" value="Glutamate dehydrogenase"/>
    <property type="match status" value="1"/>
</dbReference>
<feature type="active site" description="Proton donor" evidence="5">
    <location>
        <position position="138"/>
    </location>
</feature>
<dbReference type="InterPro" id="IPR033524">
    <property type="entry name" value="Glu/Leu/Phe/Val_DH_AS"/>
</dbReference>
<evidence type="ECO:0000256" key="8">
    <source>
        <dbReference type="RuleBase" id="RU004417"/>
    </source>
</evidence>
<evidence type="ECO:0000313" key="10">
    <source>
        <dbReference type="EMBL" id="MBK1792549.1"/>
    </source>
</evidence>
<evidence type="ECO:0000256" key="5">
    <source>
        <dbReference type="PIRSR" id="PIRSR000185-1"/>
    </source>
</evidence>
<feature type="binding site" evidence="6">
    <location>
        <position position="252"/>
    </location>
    <ligand>
        <name>NAD(+)</name>
        <dbReference type="ChEBI" id="CHEBI:57540"/>
    </ligand>
</feature>
<feature type="binding site" evidence="6">
    <location>
        <position position="177"/>
    </location>
    <ligand>
        <name>substrate</name>
    </ligand>
</feature>
<dbReference type="GO" id="GO:0000166">
    <property type="term" value="F:nucleotide binding"/>
    <property type="evidence" value="ECO:0007669"/>
    <property type="project" value="UniProtKB-KW"/>
</dbReference>
<keyword evidence="6" id="KW-0520">NAD</keyword>
<evidence type="ECO:0000256" key="3">
    <source>
        <dbReference type="ARBA" id="ARBA00023002"/>
    </source>
</evidence>
<comment type="caution">
    <text evidence="10">The sequence shown here is derived from an EMBL/GenBank/DDBJ whole genome shotgun (WGS) entry which is preliminary data.</text>
</comment>
<dbReference type="InterPro" id="IPR014362">
    <property type="entry name" value="Glu_DH"/>
</dbReference>
<dbReference type="PANTHER" id="PTHR43571:SF1">
    <property type="entry name" value="NADP-SPECIFIC GLUTAMATE DEHYDROGENASE 1-RELATED"/>
    <property type="match status" value="1"/>
</dbReference>
<dbReference type="SUPFAM" id="SSF53223">
    <property type="entry name" value="Aminoacid dehydrogenase-like, N-terminal domain"/>
    <property type="match status" value="1"/>
</dbReference>
<dbReference type="InterPro" id="IPR006095">
    <property type="entry name" value="Glu/Leu/Phe/Val/Trp_DH"/>
</dbReference>
<feature type="domain" description="Glutamate/phenylalanine/leucine/valine/L-tryptophan dehydrogenase C-terminal" evidence="9">
    <location>
        <begin position="214"/>
        <end position="456"/>
    </location>
</feature>
<dbReference type="Pfam" id="PF02812">
    <property type="entry name" value="ELFV_dehydrog_N"/>
    <property type="match status" value="1"/>
</dbReference>
<dbReference type="SMART" id="SM00839">
    <property type="entry name" value="ELFV_dehydrog"/>
    <property type="match status" value="1"/>
</dbReference>
<dbReference type="Pfam" id="PF00208">
    <property type="entry name" value="ELFV_dehydrog"/>
    <property type="match status" value="1"/>
</dbReference>
<dbReference type="CDD" id="cd05313">
    <property type="entry name" value="NAD_bind_2_Glu_DH"/>
    <property type="match status" value="1"/>
</dbReference>
<evidence type="ECO:0000256" key="4">
    <source>
        <dbReference type="PIRNR" id="PIRNR000185"/>
    </source>
</evidence>
<dbReference type="Gene3D" id="3.40.50.10860">
    <property type="entry name" value="Leucine Dehydrogenase, chain A, domain 1"/>
    <property type="match status" value="1"/>
</dbReference>
<sequence length="458" mass="50806">MSESWIAKPTGYFDNEIERFMHGLIRRNEGEVVFHQAVREFAESVIPFLSEHQLYRDQYILERMTEPDRIIIFRVTWEDDQGHLRANRAWRVQFNNSIGPYKGGLRFHPSVDQSILKFLGFEQVFKNSLTGLPMGGAKGGSNFNPKGKSDREVMRFCHSLMIELHRHIGPDRDIPAGDIGVGAREISYLFGQYKRLENRWHGALTGKGLSYGGSLVRKEATGYGAVYFVQNMLEHAGIDLAGKKASVSGSGNVALYAIEKLLDLGATVHTASDSGGTIYDRDGIDRDKLAWLIDLKEKRRGRISEYAEQFGAEYRAGENPWSVPCDIALPCATQNELDLNDAKELVKNGLLAISEGANMPTSAEAMHYFLEKDVLFGPAKAANAGGVAVSGLEQSQNSLRISWSREELEGRLQGIMKEIHDKCIVHGQRPGRSVDYKTGANVAGFIKVADAMCGYGAV</sequence>
<keyword evidence="3 4" id="KW-0560">Oxidoreductase</keyword>
<dbReference type="SUPFAM" id="SSF51735">
    <property type="entry name" value="NAD(P)-binding Rossmann-fold domains"/>
    <property type="match status" value="1"/>
</dbReference>
<dbReference type="NCBIfam" id="NF006929">
    <property type="entry name" value="PRK09414.1"/>
    <property type="match status" value="1"/>
</dbReference>
<evidence type="ECO:0000313" key="11">
    <source>
        <dbReference type="Proteomes" id="UP000624703"/>
    </source>
</evidence>
<dbReference type="AlphaFoldDB" id="A0A8J7MEN8"/>
<dbReference type="FunFam" id="1.10.285.10:FF:000001">
    <property type="entry name" value="Glutamate dehydrogenase"/>
    <property type="match status" value="1"/>
</dbReference>
<proteinExistence type="inferred from homology"/>
<dbReference type="PIRSF" id="PIRSF000185">
    <property type="entry name" value="Glu_DH"/>
    <property type="match status" value="1"/>
</dbReference>
<accession>A0A8J7MEN8</accession>
<dbReference type="GO" id="GO:0004354">
    <property type="term" value="F:glutamate dehydrogenase (NADP+) activity"/>
    <property type="evidence" value="ECO:0007669"/>
    <property type="project" value="TreeGrafter"/>
</dbReference>
<dbReference type="RefSeq" id="WP_200312563.1">
    <property type="nucleotide sequence ID" value="NZ_JAENIM010000046.1"/>
</dbReference>
<evidence type="ECO:0000256" key="6">
    <source>
        <dbReference type="PIRSR" id="PIRSR000185-2"/>
    </source>
</evidence>
<keyword evidence="6" id="KW-0547">Nucleotide-binding</keyword>
<name>A0A8J7MEN8_9BACT</name>
<dbReference type="Gene3D" id="1.10.285.10">
    <property type="entry name" value="Glutamate Dehydrogenase, chain A, domain 3"/>
    <property type="match status" value="2"/>
</dbReference>
<reference evidence="10" key="1">
    <citation type="submission" date="2021-01" db="EMBL/GenBank/DDBJ databases">
        <title>Modified the classification status of verrucomicrobia.</title>
        <authorList>
            <person name="Feng X."/>
        </authorList>
    </citation>
    <scope>NUCLEOTIDE SEQUENCE</scope>
    <source>
        <strain evidence="10">_KCTC 22039</strain>
    </source>
</reference>
<gene>
    <name evidence="10" type="primary">gdhA</name>
    <name evidence="10" type="ORF">JIN82_15395</name>
</gene>
<feature type="binding site" evidence="6">
    <location>
        <position position="126"/>
    </location>
    <ligand>
        <name>substrate</name>
    </ligand>
</feature>
<dbReference type="GO" id="GO:0006537">
    <property type="term" value="P:glutamate biosynthetic process"/>
    <property type="evidence" value="ECO:0007669"/>
    <property type="project" value="TreeGrafter"/>
</dbReference>
<dbReference type="InterPro" id="IPR050724">
    <property type="entry name" value="Glu_Leu_Phe_Val_DH"/>
</dbReference>
<dbReference type="GO" id="GO:0005829">
    <property type="term" value="C:cytosol"/>
    <property type="evidence" value="ECO:0007669"/>
    <property type="project" value="TreeGrafter"/>
</dbReference>
<dbReference type="Proteomes" id="UP000624703">
    <property type="component" value="Unassembled WGS sequence"/>
</dbReference>
<dbReference type="InterPro" id="IPR033922">
    <property type="entry name" value="NAD_bind_Glu_DH"/>
</dbReference>
<dbReference type="InterPro" id="IPR006096">
    <property type="entry name" value="Glu/Leu/Phe/Val/Trp_DH_C"/>
</dbReference>
<dbReference type="PRINTS" id="PR00082">
    <property type="entry name" value="GLFDHDRGNASE"/>
</dbReference>
<protein>
    <recommendedName>
        <fullName evidence="4">Glutamate dehydrogenase</fullName>
    </recommendedName>
</protein>
<evidence type="ECO:0000256" key="1">
    <source>
        <dbReference type="ARBA" id="ARBA00006382"/>
    </source>
</evidence>
<feature type="binding site" evidence="6">
    <location>
        <position position="123"/>
    </location>
    <ligand>
        <name>substrate</name>
    </ligand>
</feature>
<feature type="binding site" evidence="6">
    <location>
        <position position="390"/>
    </location>
    <ligand>
        <name>substrate</name>
    </ligand>
</feature>
<feature type="binding site" evidence="6">
    <location>
        <position position="102"/>
    </location>
    <ligand>
        <name>substrate</name>
    </ligand>
</feature>
<dbReference type="Gene3D" id="3.40.50.720">
    <property type="entry name" value="NAD(P)-binding Rossmann-like Domain"/>
    <property type="match status" value="1"/>
</dbReference>
<evidence type="ECO:0000256" key="2">
    <source>
        <dbReference type="ARBA" id="ARBA00011643"/>
    </source>
</evidence>
<dbReference type="InterPro" id="IPR006097">
    <property type="entry name" value="Glu/Leu/Phe/Val/Trp_DH_dimer"/>
</dbReference>
<evidence type="ECO:0000259" key="9">
    <source>
        <dbReference type="SMART" id="SM00839"/>
    </source>
</evidence>
<dbReference type="InterPro" id="IPR046346">
    <property type="entry name" value="Aminoacid_DH-like_N_sf"/>
</dbReference>
<evidence type="ECO:0000256" key="7">
    <source>
        <dbReference type="PIRSR" id="PIRSR000185-3"/>
    </source>
</evidence>
<organism evidence="10 11">
    <name type="scientific">Persicirhabdus sediminis</name>
    <dbReference type="NCBI Taxonomy" id="454144"/>
    <lineage>
        <taxon>Bacteria</taxon>
        <taxon>Pseudomonadati</taxon>
        <taxon>Verrucomicrobiota</taxon>
        <taxon>Verrucomicrobiia</taxon>
        <taxon>Verrucomicrobiales</taxon>
        <taxon>Verrucomicrobiaceae</taxon>
        <taxon>Persicirhabdus</taxon>
    </lineage>
</organism>
<feature type="binding site" evidence="6">
    <location>
        <position position="221"/>
    </location>
    <ligand>
        <name>NAD(+)</name>
        <dbReference type="ChEBI" id="CHEBI:57540"/>
    </ligand>
</feature>
<dbReference type="PROSITE" id="PS00074">
    <property type="entry name" value="GLFV_DEHYDROGENASE"/>
    <property type="match status" value="1"/>
</dbReference>
<dbReference type="InterPro" id="IPR036291">
    <property type="entry name" value="NAD(P)-bd_dom_sf"/>
</dbReference>
<feature type="site" description="Important for catalysis" evidence="7">
    <location>
        <position position="178"/>
    </location>
</feature>
<keyword evidence="11" id="KW-1185">Reference proteome</keyword>
<dbReference type="FunFam" id="3.40.50.720:FF:000030">
    <property type="entry name" value="Glutamate dehydrogenase"/>
    <property type="match status" value="1"/>
</dbReference>
<dbReference type="EMBL" id="JAENIM010000046">
    <property type="protein sequence ID" value="MBK1792549.1"/>
    <property type="molecule type" value="Genomic_DNA"/>
</dbReference>
<dbReference type="PANTHER" id="PTHR43571">
    <property type="entry name" value="NADP-SPECIFIC GLUTAMATE DEHYDROGENASE 1-RELATED"/>
    <property type="match status" value="1"/>
</dbReference>
<comment type="similarity">
    <text evidence="1 4 8">Belongs to the Glu/Leu/Phe/Val dehydrogenases family.</text>
</comment>